<evidence type="ECO:0000313" key="14">
    <source>
        <dbReference type="RefSeq" id="XP_031563029.1"/>
    </source>
</evidence>
<keyword evidence="10" id="KW-0325">Glycoprotein</keyword>
<evidence type="ECO:0000256" key="5">
    <source>
        <dbReference type="ARBA" id="ARBA00022729"/>
    </source>
</evidence>
<dbReference type="GeneID" id="116298646"/>
<dbReference type="PRINTS" id="PR00705">
    <property type="entry name" value="PAPAIN"/>
</dbReference>
<dbReference type="InterPro" id="IPR038765">
    <property type="entry name" value="Papain-like_cys_pep_sf"/>
</dbReference>
<evidence type="ECO:0000259" key="12">
    <source>
        <dbReference type="SMART" id="SM00645"/>
    </source>
</evidence>
<accession>A0A6P8I3A7</accession>
<feature type="chain" id="PRO_5027680506" description="cathepsin X" evidence="11">
    <location>
        <begin position="17"/>
        <end position="298"/>
    </location>
</feature>
<dbReference type="CDD" id="cd02698">
    <property type="entry name" value="Peptidase_C1A_CathepsinX"/>
    <property type="match status" value="1"/>
</dbReference>
<dbReference type="FunFam" id="3.90.70.10:FF:000060">
    <property type="entry name" value="Cathepsin Z"/>
    <property type="match status" value="1"/>
</dbReference>
<dbReference type="Pfam" id="PF00112">
    <property type="entry name" value="Peptidase_C1"/>
    <property type="match status" value="1"/>
</dbReference>
<keyword evidence="13" id="KW-1185">Reference proteome</keyword>
<dbReference type="InterPro" id="IPR000668">
    <property type="entry name" value="Peptidase_C1A_C"/>
</dbReference>
<evidence type="ECO:0000313" key="13">
    <source>
        <dbReference type="Proteomes" id="UP000515163"/>
    </source>
</evidence>
<gene>
    <name evidence="14" type="primary">LOC116298646</name>
</gene>
<dbReference type="SUPFAM" id="SSF54001">
    <property type="entry name" value="Cysteine proteinases"/>
    <property type="match status" value="1"/>
</dbReference>
<evidence type="ECO:0000256" key="11">
    <source>
        <dbReference type="SAM" id="SignalP"/>
    </source>
</evidence>
<dbReference type="SMART" id="SM00645">
    <property type="entry name" value="Pept_C1"/>
    <property type="match status" value="1"/>
</dbReference>
<organism evidence="13 14">
    <name type="scientific">Actinia tenebrosa</name>
    <name type="common">Australian red waratah sea anemone</name>
    <dbReference type="NCBI Taxonomy" id="6105"/>
    <lineage>
        <taxon>Eukaryota</taxon>
        <taxon>Metazoa</taxon>
        <taxon>Cnidaria</taxon>
        <taxon>Anthozoa</taxon>
        <taxon>Hexacorallia</taxon>
        <taxon>Actiniaria</taxon>
        <taxon>Actiniidae</taxon>
        <taxon>Actinia</taxon>
    </lineage>
</organism>
<dbReference type="GO" id="GO:0016807">
    <property type="term" value="F:cysteine-type carboxypeptidase activity"/>
    <property type="evidence" value="ECO:0007669"/>
    <property type="project" value="UniProtKB-EC"/>
</dbReference>
<keyword evidence="9" id="KW-1015">Disulfide bond</keyword>
<evidence type="ECO:0000256" key="10">
    <source>
        <dbReference type="ARBA" id="ARBA00023180"/>
    </source>
</evidence>
<dbReference type="GO" id="GO:0006508">
    <property type="term" value="P:proteolysis"/>
    <property type="evidence" value="ECO:0007669"/>
    <property type="project" value="UniProtKB-KW"/>
</dbReference>
<dbReference type="OrthoDB" id="190265at2759"/>
<protein>
    <recommendedName>
        <fullName evidence="3">cathepsin X</fullName>
        <ecNumber evidence="3">3.4.18.1</ecNumber>
    </recommendedName>
</protein>
<evidence type="ECO:0000256" key="8">
    <source>
        <dbReference type="ARBA" id="ARBA00023145"/>
    </source>
</evidence>
<evidence type="ECO:0000256" key="2">
    <source>
        <dbReference type="ARBA" id="ARBA00008455"/>
    </source>
</evidence>
<comment type="catalytic activity">
    <reaction evidence="1">
        <text>Release of C-terminal amino acid residues with broad specificity, but lacks action on C-terminal proline. Shows weak endopeptidase activity.</text>
        <dbReference type="EC" id="3.4.18.1"/>
    </reaction>
</comment>
<dbReference type="InParanoid" id="A0A6P8I3A7"/>
<keyword evidence="7" id="KW-0788">Thiol protease</keyword>
<dbReference type="InterPro" id="IPR025661">
    <property type="entry name" value="Pept_asp_AS"/>
</dbReference>
<sequence>MRSIIVLVVLFGVSFALPKKHHSRVNEPCYKPAFDKNIKEVIKTRRPHEYLDMSKLPTALDWRDLNGTNFASVTRNQHIPQYCGSCWAMGTTSALSDRINIQRKGKWPVNYLSVQHVLACAGAGTCHGGGMAGVYEYAHKHGIPDETCNNYQAKDMQCTEFNQCGTCSTFGDCYVIKNYTLFKISEFGNVKGRDKMMAEIYARGPIACGIMATASLEKYSGGIYKEYSLVPEVNHIVSVVGWGVEKGVEYWIVRNSWGKPWGESGFLRIVTSKYDGGKGNDYNLAIESGCAFAVPIVN</sequence>
<evidence type="ECO:0000256" key="3">
    <source>
        <dbReference type="ARBA" id="ARBA00012516"/>
    </source>
</evidence>
<evidence type="ECO:0000256" key="7">
    <source>
        <dbReference type="ARBA" id="ARBA00022807"/>
    </source>
</evidence>
<keyword evidence="4" id="KW-0645">Protease</keyword>
<evidence type="ECO:0000256" key="9">
    <source>
        <dbReference type="ARBA" id="ARBA00023157"/>
    </source>
</evidence>
<dbReference type="FunCoup" id="A0A6P8I3A7">
    <property type="interactions" value="364"/>
</dbReference>
<evidence type="ECO:0000256" key="1">
    <source>
        <dbReference type="ARBA" id="ARBA00001594"/>
    </source>
</evidence>
<name>A0A6P8I3A7_ACTTE</name>
<proteinExistence type="inferred from homology"/>
<keyword evidence="6" id="KW-0378">Hydrolase</keyword>
<dbReference type="Gene3D" id="3.90.70.10">
    <property type="entry name" value="Cysteine proteinases"/>
    <property type="match status" value="1"/>
</dbReference>
<dbReference type="EC" id="3.4.18.1" evidence="3"/>
<feature type="domain" description="Peptidase C1A papain C-terminal" evidence="12">
    <location>
        <begin position="56"/>
        <end position="292"/>
    </location>
</feature>
<keyword evidence="5 11" id="KW-0732">Signal</keyword>
<reference evidence="14" key="1">
    <citation type="submission" date="2025-08" db="UniProtKB">
        <authorList>
            <consortium name="RefSeq"/>
        </authorList>
    </citation>
    <scope>IDENTIFICATION</scope>
    <source>
        <tissue evidence="14">Tentacle</tissue>
    </source>
</reference>
<dbReference type="Proteomes" id="UP000515163">
    <property type="component" value="Unplaced"/>
</dbReference>
<evidence type="ECO:0000256" key="6">
    <source>
        <dbReference type="ARBA" id="ARBA00022801"/>
    </source>
</evidence>
<keyword evidence="8" id="KW-0865">Zymogen</keyword>
<evidence type="ECO:0000256" key="4">
    <source>
        <dbReference type="ARBA" id="ARBA00022670"/>
    </source>
</evidence>
<dbReference type="PANTHER" id="PTHR12411">
    <property type="entry name" value="CYSTEINE PROTEASE FAMILY C1-RELATED"/>
    <property type="match status" value="1"/>
</dbReference>
<dbReference type="InterPro" id="IPR033157">
    <property type="entry name" value="CTSZ"/>
</dbReference>
<dbReference type="RefSeq" id="XP_031563029.1">
    <property type="nucleotide sequence ID" value="XM_031707169.1"/>
</dbReference>
<comment type="similarity">
    <text evidence="2">Belongs to the peptidase C1 family.</text>
</comment>
<dbReference type="InterPro" id="IPR013128">
    <property type="entry name" value="Peptidase_C1A"/>
</dbReference>
<dbReference type="AlphaFoldDB" id="A0A6P8I3A7"/>
<feature type="signal peptide" evidence="11">
    <location>
        <begin position="1"/>
        <end position="16"/>
    </location>
</feature>
<dbReference type="KEGG" id="aten:116298646"/>
<dbReference type="PROSITE" id="PS00640">
    <property type="entry name" value="THIOL_PROTEASE_ASN"/>
    <property type="match status" value="1"/>
</dbReference>